<evidence type="ECO:0000313" key="2">
    <source>
        <dbReference type="EMBL" id="HIZ65753.1"/>
    </source>
</evidence>
<comment type="caution">
    <text evidence="2">The sequence shown here is derived from an EMBL/GenBank/DDBJ whole genome shotgun (WGS) entry which is preliminary data.</text>
</comment>
<dbReference type="AlphaFoldDB" id="A0A9D2JT54"/>
<reference evidence="2" key="1">
    <citation type="journal article" date="2021" name="PeerJ">
        <title>Extensive microbial diversity within the chicken gut microbiome revealed by metagenomics and culture.</title>
        <authorList>
            <person name="Gilroy R."/>
            <person name="Ravi A."/>
            <person name="Getino M."/>
            <person name="Pursley I."/>
            <person name="Horton D.L."/>
            <person name="Alikhan N.F."/>
            <person name="Baker D."/>
            <person name="Gharbi K."/>
            <person name="Hall N."/>
            <person name="Watson M."/>
            <person name="Adriaenssens E.M."/>
            <person name="Foster-Nyarko E."/>
            <person name="Jarju S."/>
            <person name="Secka A."/>
            <person name="Antonio M."/>
            <person name="Oren A."/>
            <person name="Chaudhuri R.R."/>
            <person name="La Ragione R."/>
            <person name="Hildebrand F."/>
            <person name="Pallen M.J."/>
        </authorList>
    </citation>
    <scope>NUCLEOTIDE SEQUENCE</scope>
    <source>
        <strain evidence="2">1068</strain>
    </source>
</reference>
<accession>A0A9D2JT54</accession>
<protein>
    <submittedName>
        <fullName evidence="2">DUF3846 domain-containing protein</fullName>
    </submittedName>
</protein>
<dbReference type="Proteomes" id="UP000824056">
    <property type="component" value="Unassembled WGS sequence"/>
</dbReference>
<dbReference type="InterPro" id="IPR024559">
    <property type="entry name" value="DUF3846"/>
</dbReference>
<organism evidence="2 3">
    <name type="scientific">Candidatus Blautia pullicola</name>
    <dbReference type="NCBI Taxonomy" id="2838498"/>
    <lineage>
        <taxon>Bacteria</taxon>
        <taxon>Bacillati</taxon>
        <taxon>Bacillota</taxon>
        <taxon>Clostridia</taxon>
        <taxon>Lachnospirales</taxon>
        <taxon>Lachnospiraceae</taxon>
        <taxon>Blautia</taxon>
    </lineage>
</organism>
<evidence type="ECO:0000259" key="1">
    <source>
        <dbReference type="Pfam" id="PF12957"/>
    </source>
</evidence>
<dbReference type="Pfam" id="PF12957">
    <property type="entry name" value="DUF3846"/>
    <property type="match status" value="1"/>
</dbReference>
<name>A0A9D2JT54_9FIRM</name>
<sequence>MKVLMVEPGRSPYETEIEGGLASLQEAVGGYIQAIYPYEDMVALICNEEGKYTGLPLNRALYDEEGRMYDIVAGNFLIVGLSEEDFTDLPANLMEKFSEQFKYPEKFARIAGEIIAVKQPVTNERQEKAPKPSHSGPEL</sequence>
<feature type="domain" description="DUF3846" evidence="1">
    <location>
        <begin position="1"/>
        <end position="102"/>
    </location>
</feature>
<gene>
    <name evidence="2" type="ORF">H9809_07630</name>
</gene>
<evidence type="ECO:0000313" key="3">
    <source>
        <dbReference type="Proteomes" id="UP000824056"/>
    </source>
</evidence>
<dbReference type="EMBL" id="DXBG01000177">
    <property type="protein sequence ID" value="HIZ65753.1"/>
    <property type="molecule type" value="Genomic_DNA"/>
</dbReference>
<proteinExistence type="predicted"/>
<reference evidence="2" key="2">
    <citation type="submission" date="2021-04" db="EMBL/GenBank/DDBJ databases">
        <authorList>
            <person name="Gilroy R."/>
        </authorList>
    </citation>
    <scope>NUCLEOTIDE SEQUENCE</scope>
    <source>
        <strain evidence="2">1068</strain>
    </source>
</reference>